<proteinExistence type="predicted"/>
<protein>
    <submittedName>
        <fullName evidence="1">Uncharacterized protein</fullName>
    </submittedName>
</protein>
<evidence type="ECO:0000313" key="1">
    <source>
        <dbReference type="EMBL" id="MBX56392.1"/>
    </source>
</evidence>
<name>A0A2P2PNR5_RHIMU</name>
<accession>A0A2P2PNR5</accession>
<dbReference type="EMBL" id="GGEC01075908">
    <property type="protein sequence ID" value="MBX56392.1"/>
    <property type="molecule type" value="Transcribed_RNA"/>
</dbReference>
<organism evidence="1">
    <name type="scientific">Rhizophora mucronata</name>
    <name type="common">Asiatic mangrove</name>
    <dbReference type="NCBI Taxonomy" id="61149"/>
    <lineage>
        <taxon>Eukaryota</taxon>
        <taxon>Viridiplantae</taxon>
        <taxon>Streptophyta</taxon>
        <taxon>Embryophyta</taxon>
        <taxon>Tracheophyta</taxon>
        <taxon>Spermatophyta</taxon>
        <taxon>Magnoliopsida</taxon>
        <taxon>eudicotyledons</taxon>
        <taxon>Gunneridae</taxon>
        <taxon>Pentapetalae</taxon>
        <taxon>rosids</taxon>
        <taxon>fabids</taxon>
        <taxon>Malpighiales</taxon>
        <taxon>Rhizophoraceae</taxon>
        <taxon>Rhizophora</taxon>
    </lineage>
</organism>
<reference evidence="1" key="1">
    <citation type="submission" date="2018-02" db="EMBL/GenBank/DDBJ databases">
        <title>Rhizophora mucronata_Transcriptome.</title>
        <authorList>
            <person name="Meera S.P."/>
            <person name="Sreeshan A."/>
            <person name="Augustine A."/>
        </authorList>
    </citation>
    <scope>NUCLEOTIDE SEQUENCE</scope>
    <source>
        <tissue evidence="1">Leaf</tissue>
    </source>
</reference>
<sequence length="14" mass="1699">MKRGAVEYRNIFTN</sequence>